<dbReference type="EMBL" id="JBHSAY010000005">
    <property type="protein sequence ID" value="MFC4130629.1"/>
    <property type="molecule type" value="Genomic_DNA"/>
</dbReference>
<dbReference type="RefSeq" id="WP_253757533.1">
    <property type="nucleotide sequence ID" value="NZ_JAMZDZ010000001.1"/>
</dbReference>
<sequence>MTDNTNHHSAPVPVGDVVPGQVPVPITVWPVPAPRKGDTMSNAMGVRLVHNLTHPGELIIDLADGPQLARAVIAASRRSHLQSARQTGWGKEAARLIVTGWPVDGLTAQEFFTRSRDKLLPGGCVAVLLTHDVTAPVDVIIAAKQAGLSYLQHIVAADQPPRRRQETLLDIHTDVLILRNSTPATGGAR</sequence>
<proteinExistence type="predicted"/>
<accession>A0ABV8LJZ8</accession>
<name>A0ABV8LJZ8_9ACTN</name>
<reference evidence="2" key="1">
    <citation type="journal article" date="2019" name="Int. J. Syst. Evol. Microbiol.">
        <title>The Global Catalogue of Microorganisms (GCM) 10K type strain sequencing project: providing services to taxonomists for standard genome sequencing and annotation.</title>
        <authorList>
            <consortium name="The Broad Institute Genomics Platform"/>
            <consortium name="The Broad Institute Genome Sequencing Center for Infectious Disease"/>
            <person name="Wu L."/>
            <person name="Ma J."/>
        </authorList>
    </citation>
    <scope>NUCLEOTIDE SEQUENCE [LARGE SCALE GENOMIC DNA]</scope>
    <source>
        <strain evidence="2">CGMCC 4.7289</strain>
    </source>
</reference>
<keyword evidence="2" id="KW-1185">Reference proteome</keyword>
<comment type="caution">
    <text evidence="1">The sequence shown here is derived from an EMBL/GenBank/DDBJ whole genome shotgun (WGS) entry which is preliminary data.</text>
</comment>
<protein>
    <submittedName>
        <fullName evidence="1">Uncharacterized protein</fullName>
    </submittedName>
</protein>
<organism evidence="1 2">
    <name type="scientific">Hamadaea flava</name>
    <dbReference type="NCBI Taxonomy" id="1742688"/>
    <lineage>
        <taxon>Bacteria</taxon>
        <taxon>Bacillati</taxon>
        <taxon>Actinomycetota</taxon>
        <taxon>Actinomycetes</taxon>
        <taxon>Micromonosporales</taxon>
        <taxon>Micromonosporaceae</taxon>
        <taxon>Hamadaea</taxon>
    </lineage>
</organism>
<evidence type="ECO:0000313" key="2">
    <source>
        <dbReference type="Proteomes" id="UP001595816"/>
    </source>
</evidence>
<gene>
    <name evidence="1" type="ORF">ACFOZ4_08425</name>
</gene>
<dbReference type="Proteomes" id="UP001595816">
    <property type="component" value="Unassembled WGS sequence"/>
</dbReference>
<evidence type="ECO:0000313" key="1">
    <source>
        <dbReference type="EMBL" id="MFC4130629.1"/>
    </source>
</evidence>